<dbReference type="InterPro" id="IPR014730">
    <property type="entry name" value="ETF_a/b_N"/>
</dbReference>
<dbReference type="GO" id="GO:0009055">
    <property type="term" value="F:electron transfer activity"/>
    <property type="evidence" value="ECO:0007669"/>
    <property type="project" value="InterPro"/>
</dbReference>
<dbReference type="PANTHER" id="PTHR21294:SF8">
    <property type="entry name" value="ELECTRON TRANSFER FLAVOPROTEIN SUBUNIT BETA"/>
    <property type="match status" value="1"/>
</dbReference>
<keyword evidence="5" id="KW-0249">Electron transport</keyword>
<comment type="similarity">
    <text evidence="1">Belongs to the ETF beta-subunit/FixA family.</text>
</comment>
<evidence type="ECO:0000256" key="4">
    <source>
        <dbReference type="ARBA" id="ARBA00022448"/>
    </source>
</evidence>
<evidence type="ECO:0000256" key="8">
    <source>
        <dbReference type="ARBA" id="ARBA00049933"/>
    </source>
</evidence>
<evidence type="ECO:0000259" key="9">
    <source>
        <dbReference type="SMART" id="SM00893"/>
    </source>
</evidence>
<dbReference type="PANTHER" id="PTHR21294">
    <property type="entry name" value="ELECTRON TRANSFER FLAVOPROTEIN BETA-SUBUNIT"/>
    <property type="match status" value="1"/>
</dbReference>
<keyword evidence="11" id="KW-1185">Reference proteome</keyword>
<dbReference type="PROSITE" id="PS01065">
    <property type="entry name" value="ETF_BETA"/>
    <property type="match status" value="1"/>
</dbReference>
<comment type="caution">
    <text evidence="10">The sequence shown here is derived from an EMBL/GenBank/DDBJ whole genome shotgun (WGS) entry which is preliminary data.</text>
</comment>
<dbReference type="Pfam" id="PF01012">
    <property type="entry name" value="ETF"/>
    <property type="match status" value="1"/>
</dbReference>
<evidence type="ECO:0000256" key="2">
    <source>
        <dbReference type="ARBA" id="ARBA00011355"/>
    </source>
</evidence>
<dbReference type="FunFam" id="3.40.50.620:FF:000011">
    <property type="entry name" value="Electron transfer flavoprotein subunit beta"/>
    <property type="match status" value="1"/>
</dbReference>
<protein>
    <recommendedName>
        <fullName evidence="3">Electron transfer flavoprotein subunit beta</fullName>
    </recommendedName>
    <alternativeName>
        <fullName evidence="7">Electron transfer flavoprotein small subunit</fullName>
    </alternativeName>
</protein>
<comment type="cofactor">
    <cofactor evidence="8">
        <name>AMP</name>
        <dbReference type="ChEBI" id="CHEBI:456215"/>
    </cofactor>
</comment>
<comment type="function">
    <text evidence="6">The electron transfer flavoprotein serves as a specific electron acceptor for other dehydrogenases. It transfers the electrons to the main respiratory chain via ETF-ubiquinone oxidoreductase (ETF dehydrogenase).</text>
</comment>
<organism evidence="10 11">
    <name type="scientific">Paenactinomyces guangxiensis</name>
    <dbReference type="NCBI Taxonomy" id="1490290"/>
    <lineage>
        <taxon>Bacteria</taxon>
        <taxon>Bacillati</taxon>
        <taxon>Bacillota</taxon>
        <taxon>Bacilli</taxon>
        <taxon>Bacillales</taxon>
        <taxon>Thermoactinomycetaceae</taxon>
        <taxon>Paenactinomyces</taxon>
    </lineage>
</organism>
<dbReference type="AlphaFoldDB" id="A0A7W2A8W4"/>
<dbReference type="GO" id="GO:0005829">
    <property type="term" value="C:cytosol"/>
    <property type="evidence" value="ECO:0007669"/>
    <property type="project" value="TreeGrafter"/>
</dbReference>
<dbReference type="Proteomes" id="UP000535491">
    <property type="component" value="Unassembled WGS sequence"/>
</dbReference>
<comment type="subunit">
    <text evidence="2">Heterodimer of an alpha and a beta subunit.</text>
</comment>
<evidence type="ECO:0000256" key="7">
    <source>
        <dbReference type="ARBA" id="ARBA00042002"/>
    </source>
</evidence>
<evidence type="ECO:0000256" key="6">
    <source>
        <dbReference type="ARBA" id="ARBA00025649"/>
    </source>
</evidence>
<dbReference type="Gene3D" id="3.40.50.620">
    <property type="entry name" value="HUPs"/>
    <property type="match status" value="1"/>
</dbReference>
<dbReference type="InterPro" id="IPR033948">
    <property type="entry name" value="ETF_beta_N"/>
</dbReference>
<dbReference type="CDD" id="cd01714">
    <property type="entry name" value="ETF_beta"/>
    <property type="match status" value="1"/>
</dbReference>
<dbReference type="EMBL" id="JACEIQ010000008">
    <property type="protein sequence ID" value="MBA4494597.1"/>
    <property type="molecule type" value="Genomic_DNA"/>
</dbReference>
<dbReference type="InterPro" id="IPR012255">
    <property type="entry name" value="ETF_b"/>
</dbReference>
<evidence type="ECO:0000256" key="1">
    <source>
        <dbReference type="ARBA" id="ARBA00007557"/>
    </source>
</evidence>
<dbReference type="SUPFAM" id="SSF52402">
    <property type="entry name" value="Adenine nucleotide alpha hydrolases-like"/>
    <property type="match status" value="1"/>
</dbReference>
<dbReference type="RefSeq" id="WP_181751836.1">
    <property type="nucleotide sequence ID" value="NZ_JACEIQ010000008.1"/>
</dbReference>
<dbReference type="SMART" id="SM00893">
    <property type="entry name" value="ETF"/>
    <property type="match status" value="1"/>
</dbReference>
<evidence type="ECO:0000256" key="3">
    <source>
        <dbReference type="ARBA" id="ARBA00016797"/>
    </source>
</evidence>
<gene>
    <name evidence="10" type="ORF">H1191_09795</name>
</gene>
<evidence type="ECO:0000256" key="5">
    <source>
        <dbReference type="ARBA" id="ARBA00022982"/>
    </source>
</evidence>
<dbReference type="PIRSF" id="PIRSF000090">
    <property type="entry name" value="Beta-ETF"/>
    <property type="match status" value="1"/>
</dbReference>
<name>A0A7W2A8W4_9BACL</name>
<dbReference type="GO" id="GO:0046395">
    <property type="term" value="P:carboxylic acid catabolic process"/>
    <property type="evidence" value="ECO:0007669"/>
    <property type="project" value="UniProtKB-ARBA"/>
</dbReference>
<dbReference type="InterPro" id="IPR000049">
    <property type="entry name" value="ET-Flavoprotein_bsu_CS"/>
</dbReference>
<accession>A0A7W2A8W4</accession>
<feature type="domain" description="Electron transfer flavoprotein alpha/beta-subunit N-terminal" evidence="9">
    <location>
        <begin position="21"/>
        <end position="213"/>
    </location>
</feature>
<dbReference type="InterPro" id="IPR014729">
    <property type="entry name" value="Rossmann-like_a/b/a_fold"/>
</dbReference>
<sequence>MNILVCLKQTFDTEERITIENGQINEEGAEFVINPYDEYAVEEAIRLKEQHGGEVTVITIGPERAEQALRTAMAMGADKGVIVDIEDLDDRVDEHTIAHVLAAVIEEEELEYDIILCGYMAVDDGSAQVGPRLAELLEIAHISTITKLTVDGNNVTVEKDVEGDVEYIDSKLPILVTAQQGLNDPRYPSLPGIMKAKKKPLTRLELDDLDLEEDKIAAKTEVIDIFLPPKKEEGKILQGDLADQAKELVQLLHSEAKVI</sequence>
<evidence type="ECO:0000313" key="10">
    <source>
        <dbReference type="EMBL" id="MBA4494597.1"/>
    </source>
</evidence>
<evidence type="ECO:0000313" key="11">
    <source>
        <dbReference type="Proteomes" id="UP000535491"/>
    </source>
</evidence>
<reference evidence="10 11" key="1">
    <citation type="submission" date="2020-07" db="EMBL/GenBank/DDBJ databases">
        <authorList>
            <person name="Feng H."/>
        </authorList>
    </citation>
    <scope>NUCLEOTIDE SEQUENCE [LARGE SCALE GENOMIC DNA]</scope>
    <source>
        <strain evidence="11">s-10</strain>
    </source>
</reference>
<keyword evidence="4" id="KW-0813">Transport</keyword>
<proteinExistence type="inferred from homology"/>